<feature type="domain" description="EAL" evidence="1">
    <location>
        <begin position="1"/>
        <end position="168"/>
    </location>
</feature>
<dbReference type="Pfam" id="PF00563">
    <property type="entry name" value="EAL"/>
    <property type="match status" value="1"/>
</dbReference>
<dbReference type="InterPro" id="IPR035919">
    <property type="entry name" value="EAL_sf"/>
</dbReference>
<dbReference type="EMBL" id="CADCUW010000694">
    <property type="protein sequence ID" value="CAA9456447.1"/>
    <property type="molecule type" value="Genomic_DNA"/>
</dbReference>
<dbReference type="GO" id="GO:0071111">
    <property type="term" value="F:cyclic-guanylate-specific phosphodiesterase activity"/>
    <property type="evidence" value="ECO:0007669"/>
    <property type="project" value="InterPro"/>
</dbReference>
<dbReference type="CDD" id="cd01948">
    <property type="entry name" value="EAL"/>
    <property type="match status" value="1"/>
</dbReference>
<feature type="non-terminal residue" evidence="2">
    <location>
        <position position="1"/>
    </location>
</feature>
<evidence type="ECO:0000259" key="1">
    <source>
        <dbReference type="PROSITE" id="PS50883"/>
    </source>
</evidence>
<dbReference type="SMART" id="SM00052">
    <property type="entry name" value="EAL"/>
    <property type="match status" value="1"/>
</dbReference>
<name>A0A6J4QVE6_9ACTN</name>
<dbReference type="PROSITE" id="PS50883">
    <property type="entry name" value="EAL"/>
    <property type="match status" value="1"/>
</dbReference>
<protein>
    <submittedName>
        <fullName evidence="2">Diguanylate cyclase/phosphodiesterase (GGDEF &amp; EAL domains) with PAS/PAC sensor(S)</fullName>
    </submittedName>
</protein>
<accession>A0A6J4QVE6</accession>
<dbReference type="PANTHER" id="PTHR33121">
    <property type="entry name" value="CYCLIC DI-GMP PHOSPHODIESTERASE PDEF"/>
    <property type="match status" value="1"/>
</dbReference>
<organism evidence="2">
    <name type="scientific">uncultured Rubrobacteraceae bacterium</name>
    <dbReference type="NCBI Taxonomy" id="349277"/>
    <lineage>
        <taxon>Bacteria</taxon>
        <taxon>Bacillati</taxon>
        <taxon>Actinomycetota</taxon>
        <taxon>Rubrobacteria</taxon>
        <taxon>Rubrobacterales</taxon>
        <taxon>Rubrobacteraceae</taxon>
        <taxon>environmental samples</taxon>
    </lineage>
</organism>
<evidence type="ECO:0000313" key="2">
    <source>
        <dbReference type="EMBL" id="CAA9456447.1"/>
    </source>
</evidence>
<dbReference type="AlphaFoldDB" id="A0A6J4QVE6"/>
<reference evidence="2" key="1">
    <citation type="submission" date="2020-02" db="EMBL/GenBank/DDBJ databases">
        <authorList>
            <person name="Meier V. D."/>
        </authorList>
    </citation>
    <scope>NUCLEOTIDE SEQUENCE</scope>
    <source>
        <strain evidence="2">AVDCRST_MAG01</strain>
    </source>
</reference>
<dbReference type="InterPro" id="IPR050706">
    <property type="entry name" value="Cyclic-di-GMP_PDE-like"/>
</dbReference>
<dbReference type="Gene3D" id="3.20.20.450">
    <property type="entry name" value="EAL domain"/>
    <property type="match status" value="1"/>
</dbReference>
<sequence>SPLRANVNLSARQFRTPDLAGGIAEVLKETGLDPESLELELTETVVMEDAQATLGILETLKSLGVRLAIDDFGTGYSSLAYLKRFPVDTLKIDRLFIAGLDKNVEDEVIVAAMIELARGLGLTVVPEGVETLEQLRRLRKAGCDVAQGFYFSRPLPTEAVAALLRRNQLGDGPWTLQDIS</sequence>
<dbReference type="PANTHER" id="PTHR33121:SF70">
    <property type="entry name" value="SIGNALING PROTEIN YKOW"/>
    <property type="match status" value="1"/>
</dbReference>
<proteinExistence type="predicted"/>
<gene>
    <name evidence="2" type="ORF">AVDCRST_MAG01-01-5253</name>
</gene>
<dbReference type="InterPro" id="IPR001633">
    <property type="entry name" value="EAL_dom"/>
</dbReference>
<dbReference type="SUPFAM" id="SSF141868">
    <property type="entry name" value="EAL domain-like"/>
    <property type="match status" value="1"/>
</dbReference>